<comment type="caution">
    <text evidence="4">The sequence shown here is derived from an EMBL/GenBank/DDBJ whole genome shotgun (WGS) entry which is preliminary data.</text>
</comment>
<evidence type="ECO:0000256" key="1">
    <source>
        <dbReference type="ARBA" id="ARBA00023157"/>
    </source>
</evidence>
<dbReference type="AlphaFoldDB" id="A0A818HCE7"/>
<feature type="signal peptide" evidence="2">
    <location>
        <begin position="1"/>
        <end position="20"/>
    </location>
</feature>
<dbReference type="Proteomes" id="UP000663860">
    <property type="component" value="Unassembled WGS sequence"/>
</dbReference>
<protein>
    <recommendedName>
        <fullName evidence="6">CUB domain-containing protein</fullName>
    </recommendedName>
</protein>
<dbReference type="Proteomes" id="UP000663868">
    <property type="component" value="Unassembled WGS sequence"/>
</dbReference>
<dbReference type="EMBL" id="CAJOBB010000007">
    <property type="protein sequence ID" value="CAF3505828.1"/>
    <property type="molecule type" value="Genomic_DNA"/>
</dbReference>
<dbReference type="InterPro" id="IPR036055">
    <property type="entry name" value="LDL_receptor-like_sf"/>
</dbReference>
<proteinExistence type="predicted"/>
<keyword evidence="2" id="KW-0732">Signal</keyword>
<accession>A0A818HCE7</accession>
<evidence type="ECO:0000313" key="3">
    <source>
        <dbReference type="EMBL" id="CAF0883429.1"/>
    </source>
</evidence>
<dbReference type="EMBL" id="CAJNOE010000084">
    <property type="protein sequence ID" value="CAF0883429.1"/>
    <property type="molecule type" value="Genomic_DNA"/>
</dbReference>
<gene>
    <name evidence="3" type="ORF">IZO911_LOCUS11319</name>
    <name evidence="4" type="ORF">KXQ929_LOCUS321</name>
</gene>
<reference evidence="4" key="1">
    <citation type="submission" date="2021-02" db="EMBL/GenBank/DDBJ databases">
        <authorList>
            <person name="Nowell W R."/>
        </authorList>
    </citation>
    <scope>NUCLEOTIDE SEQUENCE</scope>
</reference>
<sequence length="261" mass="31053">MIVNLVLIFLTINNIILNDAVNNSTDNIPFFVMKPRIIINQTLHSYCKEQYEFNTRPMYIDLNKWPSGFIYTYNPYEKFDFIYDTTYEECTVELRAPINDQIRLIFYSADKNNSIDYDEDYDTSQSKSPCLRIRDTNKIIIYDCLSLSISSEYDQVNDYLSSTNVIYLELIQPILISNDYNEYANNNNNNNVRYQFKLFFTTFTRKLKKYGLCPYEYLIDCHDPYCVHESARCNGINECRTKVDEKSYHFIIHSIYGLFYV</sequence>
<keyword evidence="1" id="KW-1015">Disulfide bond</keyword>
<evidence type="ECO:0000256" key="2">
    <source>
        <dbReference type="SAM" id="SignalP"/>
    </source>
</evidence>
<evidence type="ECO:0000313" key="4">
    <source>
        <dbReference type="EMBL" id="CAF3505828.1"/>
    </source>
</evidence>
<evidence type="ECO:0008006" key="6">
    <source>
        <dbReference type="Google" id="ProtNLM"/>
    </source>
</evidence>
<evidence type="ECO:0000313" key="5">
    <source>
        <dbReference type="Proteomes" id="UP000663868"/>
    </source>
</evidence>
<name>A0A818HCE7_9BILA</name>
<dbReference type="SUPFAM" id="SSF57424">
    <property type="entry name" value="LDL receptor-like module"/>
    <property type="match status" value="1"/>
</dbReference>
<feature type="chain" id="PRO_5036233182" description="CUB domain-containing protein" evidence="2">
    <location>
        <begin position="21"/>
        <end position="261"/>
    </location>
</feature>
<organism evidence="4 5">
    <name type="scientific">Adineta steineri</name>
    <dbReference type="NCBI Taxonomy" id="433720"/>
    <lineage>
        <taxon>Eukaryota</taxon>
        <taxon>Metazoa</taxon>
        <taxon>Spiralia</taxon>
        <taxon>Gnathifera</taxon>
        <taxon>Rotifera</taxon>
        <taxon>Eurotatoria</taxon>
        <taxon>Bdelloidea</taxon>
        <taxon>Adinetida</taxon>
        <taxon>Adinetidae</taxon>
        <taxon>Adineta</taxon>
    </lineage>
</organism>